<dbReference type="GeneID" id="104749279"/>
<feature type="compositionally biased region" description="Polar residues" evidence="1">
    <location>
        <begin position="118"/>
        <end position="148"/>
    </location>
</feature>
<sequence>MNLGLRIFVVSALLVTVAAEVYIVTMDGDPIISYKGGENGFEATAVKSDERIDTSSELVTMYARHLERKHDMILGMLFEEGSYKKLYSYKHLINGFAAHVSPEQCVCVQVMGKLGSGSQIRPSGMAQHQQRPTQSSLRPASSPSTQSLPKIKANYGACEQTTIMTKRHHL</sequence>
<feature type="region of interest" description="Disordered" evidence="1">
    <location>
        <begin position="118"/>
        <end position="151"/>
    </location>
</feature>
<dbReference type="Gene3D" id="3.30.70.80">
    <property type="entry name" value="Peptidase S8 propeptide/proteinase inhibitor I9"/>
    <property type="match status" value="1"/>
</dbReference>
<dbReference type="Proteomes" id="UP000694864">
    <property type="component" value="Chromosome 16"/>
</dbReference>
<feature type="signal peptide" evidence="2">
    <location>
        <begin position="1"/>
        <end position="19"/>
    </location>
</feature>
<dbReference type="RefSeq" id="XP_019093018.1">
    <property type="nucleotide sequence ID" value="XM_019237473.1"/>
</dbReference>
<accession>A0ABM1R1Y0</accession>
<gene>
    <name evidence="5" type="primary">LOC104749279</name>
</gene>
<protein>
    <submittedName>
        <fullName evidence="5">Subtilisin-like protease SBT2.5 isoform X3</fullName>
    </submittedName>
</protein>
<evidence type="ECO:0000313" key="4">
    <source>
        <dbReference type="Proteomes" id="UP000694864"/>
    </source>
</evidence>
<reference evidence="5" key="2">
    <citation type="submission" date="2025-08" db="UniProtKB">
        <authorList>
            <consortium name="RefSeq"/>
        </authorList>
    </citation>
    <scope>IDENTIFICATION</scope>
    <source>
        <tissue evidence="5">Leaf</tissue>
    </source>
</reference>
<feature type="chain" id="PRO_5046339087" evidence="2">
    <location>
        <begin position="20"/>
        <end position="170"/>
    </location>
</feature>
<feature type="domain" description="Inhibitor I9" evidence="3">
    <location>
        <begin position="21"/>
        <end position="104"/>
    </location>
</feature>
<name>A0ABM1R1Y0_CAMSA</name>
<evidence type="ECO:0000259" key="3">
    <source>
        <dbReference type="Pfam" id="PF05922"/>
    </source>
</evidence>
<keyword evidence="4" id="KW-1185">Reference proteome</keyword>
<proteinExistence type="predicted"/>
<evidence type="ECO:0000256" key="2">
    <source>
        <dbReference type="SAM" id="SignalP"/>
    </source>
</evidence>
<reference evidence="4" key="1">
    <citation type="journal article" date="2014" name="Nat. Commun.">
        <title>The emerging biofuel crop Camelina sativa retains a highly undifferentiated hexaploid genome structure.</title>
        <authorList>
            <person name="Kagale S."/>
            <person name="Koh C."/>
            <person name="Nixon J."/>
            <person name="Bollina V."/>
            <person name="Clarke W.E."/>
            <person name="Tuteja R."/>
            <person name="Spillane C."/>
            <person name="Robinson S.J."/>
            <person name="Links M.G."/>
            <person name="Clarke C."/>
            <person name="Higgins E.E."/>
            <person name="Huebert T."/>
            <person name="Sharpe A.G."/>
            <person name="Parkin I.A."/>
        </authorList>
    </citation>
    <scope>NUCLEOTIDE SEQUENCE [LARGE SCALE GENOMIC DNA]</scope>
    <source>
        <strain evidence="4">cv. DH55</strain>
    </source>
</reference>
<keyword evidence="2" id="KW-0732">Signal</keyword>
<organism evidence="4 5">
    <name type="scientific">Camelina sativa</name>
    <name type="common">False flax</name>
    <name type="synonym">Myagrum sativum</name>
    <dbReference type="NCBI Taxonomy" id="90675"/>
    <lineage>
        <taxon>Eukaryota</taxon>
        <taxon>Viridiplantae</taxon>
        <taxon>Streptophyta</taxon>
        <taxon>Embryophyta</taxon>
        <taxon>Tracheophyta</taxon>
        <taxon>Spermatophyta</taxon>
        <taxon>Magnoliopsida</taxon>
        <taxon>eudicotyledons</taxon>
        <taxon>Gunneridae</taxon>
        <taxon>Pentapetalae</taxon>
        <taxon>rosids</taxon>
        <taxon>malvids</taxon>
        <taxon>Brassicales</taxon>
        <taxon>Brassicaceae</taxon>
        <taxon>Camelineae</taxon>
        <taxon>Camelina</taxon>
    </lineage>
</organism>
<dbReference type="InterPro" id="IPR010259">
    <property type="entry name" value="S8pro/Inhibitor_I9"/>
</dbReference>
<dbReference type="Pfam" id="PF05922">
    <property type="entry name" value="Inhibitor_I9"/>
    <property type="match status" value="1"/>
</dbReference>
<evidence type="ECO:0000256" key="1">
    <source>
        <dbReference type="SAM" id="MobiDB-lite"/>
    </source>
</evidence>
<dbReference type="InterPro" id="IPR037045">
    <property type="entry name" value="S8pro/Inhibitor_I9_sf"/>
</dbReference>
<evidence type="ECO:0000313" key="5">
    <source>
        <dbReference type="RefSeq" id="XP_019093018.1"/>
    </source>
</evidence>